<dbReference type="Gene3D" id="3.40.50.10900">
    <property type="entry name" value="PAC-like subunit"/>
    <property type="match status" value="1"/>
</dbReference>
<feature type="region of interest" description="Disordered" evidence="1">
    <location>
        <begin position="296"/>
        <end position="317"/>
    </location>
</feature>
<protein>
    <submittedName>
        <fullName evidence="2">PAC2 family protein</fullName>
    </submittedName>
</protein>
<dbReference type="SUPFAM" id="SSF159659">
    <property type="entry name" value="Cgl1923-like"/>
    <property type="match status" value="1"/>
</dbReference>
<dbReference type="RefSeq" id="WP_145227732.1">
    <property type="nucleotide sequence ID" value="NZ_VIVQ01000001.1"/>
</dbReference>
<reference evidence="2 3" key="1">
    <citation type="submission" date="2019-06" db="EMBL/GenBank/DDBJ databases">
        <title>Sequencing the genomes of 1000 actinobacteria strains.</title>
        <authorList>
            <person name="Klenk H.-P."/>
        </authorList>
    </citation>
    <scope>NUCLEOTIDE SEQUENCE [LARGE SCALE GENOMIC DNA]</scope>
    <source>
        <strain evidence="2 3">DSM 19560</strain>
    </source>
</reference>
<dbReference type="PIRSF" id="PIRSF028754">
    <property type="entry name" value="UCP028754"/>
    <property type="match status" value="1"/>
</dbReference>
<evidence type="ECO:0000313" key="3">
    <source>
        <dbReference type="Proteomes" id="UP000318297"/>
    </source>
</evidence>
<evidence type="ECO:0000313" key="2">
    <source>
        <dbReference type="EMBL" id="TWE13275.1"/>
    </source>
</evidence>
<accession>A0A561ECD3</accession>
<dbReference type="InterPro" id="IPR038389">
    <property type="entry name" value="PSMG2_sf"/>
</dbReference>
<sequence length="317" mass="34778">MQDPRELYRLETDTHASDLGAHTMIVSLGGLIDAGNTQKLLTAHLLGTLEHTVVASFDVDQLLDYRGRRPAMTFDRDHFSDYADPSMLLYRLVDAQGTPFYLLAGPEPDYQWERVIEAVRQLVRRLGIRLVVSAQGIPMGVPHTRPVGMTRHATNRSLLTENNPVFGTVQVPGSLESLMHLRFGESGIDAVGFAVHVPHYLTQMDFGDAAVAAMRAMAQVGGLDIPMNELSAIAGLHRAEVERQVSENSEVGEVVEGLEQQYDAFTEGLKRQNLLATELEQLPSAEEIGAELEQFLKSEEPGGSDSAGSDEGPDFLR</sequence>
<dbReference type="Proteomes" id="UP000318297">
    <property type="component" value="Unassembled WGS sequence"/>
</dbReference>
<dbReference type="InterPro" id="IPR019151">
    <property type="entry name" value="Proteasome_assmbl_chaperone_2"/>
</dbReference>
<keyword evidence="3" id="KW-1185">Reference proteome</keyword>
<dbReference type="Gene3D" id="1.10.287.100">
    <property type="match status" value="1"/>
</dbReference>
<organism evidence="2 3">
    <name type="scientific">Rudaeicoccus suwonensis</name>
    <dbReference type="NCBI Taxonomy" id="657409"/>
    <lineage>
        <taxon>Bacteria</taxon>
        <taxon>Bacillati</taxon>
        <taxon>Actinomycetota</taxon>
        <taxon>Actinomycetes</taxon>
        <taxon>Micrococcales</taxon>
        <taxon>Dermacoccaceae</taxon>
        <taxon>Rudaeicoccus</taxon>
    </lineage>
</organism>
<evidence type="ECO:0000256" key="1">
    <source>
        <dbReference type="SAM" id="MobiDB-lite"/>
    </source>
</evidence>
<dbReference type="AlphaFoldDB" id="A0A561ECD3"/>
<dbReference type="EMBL" id="VIVQ01000001">
    <property type="protein sequence ID" value="TWE13275.1"/>
    <property type="molecule type" value="Genomic_DNA"/>
</dbReference>
<dbReference type="InterPro" id="IPR008492">
    <property type="entry name" value="Rv2714-like"/>
</dbReference>
<proteinExistence type="predicted"/>
<dbReference type="Pfam" id="PF09754">
    <property type="entry name" value="PAC2"/>
    <property type="match status" value="1"/>
</dbReference>
<comment type="caution">
    <text evidence="2">The sequence shown here is derived from an EMBL/GenBank/DDBJ whole genome shotgun (WGS) entry which is preliminary data.</text>
</comment>
<gene>
    <name evidence="2" type="ORF">BKA23_2104</name>
</gene>
<dbReference type="OrthoDB" id="3733464at2"/>
<name>A0A561ECD3_9MICO</name>